<dbReference type="AlphaFoldDB" id="A0A1L7CIK1"/>
<feature type="region of interest" description="Disordered" evidence="1">
    <location>
        <begin position="42"/>
        <end position="65"/>
    </location>
</feature>
<dbReference type="InterPro" id="IPR045522">
    <property type="entry name" value="DUF6474"/>
</dbReference>
<feature type="compositionally biased region" description="Basic and acidic residues" evidence="1">
    <location>
        <begin position="42"/>
        <end position="55"/>
    </location>
</feature>
<evidence type="ECO:0000313" key="2">
    <source>
        <dbReference type="EMBL" id="APT85687.1"/>
    </source>
</evidence>
<name>A0A1L7CIK1_9CORY</name>
<sequence>MLKKRRAAKQAAKTEVKAAQARARAQVKARAQLTKSQAKLLERQEKKLRKAESKGLKAKRKHERKLAETKLKQLEAGRLNKATVSRFLGVARLAAPVVLPLLYQAITKARSVGVSAQAQRLGVSAQALGEHSGHGAPLKARIDGVKNTLKESSLPAGFVRDANNRLDKLVEAVDNAEFLTPDQRRRAYRSINGDIDGVVGEIQDRHHKA</sequence>
<dbReference type="STRING" id="1431546.CAQU_12290"/>
<dbReference type="Pfam" id="PF20079">
    <property type="entry name" value="DUF6474"/>
    <property type="match status" value="1"/>
</dbReference>
<keyword evidence="3" id="KW-1185">Reference proteome</keyword>
<organism evidence="2 3">
    <name type="scientific">Corynebacterium aquilae DSM 44791</name>
    <dbReference type="NCBI Taxonomy" id="1431546"/>
    <lineage>
        <taxon>Bacteria</taxon>
        <taxon>Bacillati</taxon>
        <taxon>Actinomycetota</taxon>
        <taxon>Actinomycetes</taxon>
        <taxon>Mycobacteriales</taxon>
        <taxon>Corynebacteriaceae</taxon>
        <taxon>Corynebacterium</taxon>
    </lineage>
</organism>
<dbReference type="OrthoDB" id="4424402at2"/>
<evidence type="ECO:0000256" key="1">
    <source>
        <dbReference type="SAM" id="MobiDB-lite"/>
    </source>
</evidence>
<protein>
    <submittedName>
        <fullName evidence="2">Uncharacterized protein</fullName>
    </submittedName>
</protein>
<dbReference type="KEGG" id="caqu:CAQU_12290"/>
<dbReference type="Proteomes" id="UP000185478">
    <property type="component" value="Chromosome"/>
</dbReference>
<gene>
    <name evidence="2" type="ORF">CAQU_12290</name>
</gene>
<proteinExistence type="predicted"/>
<accession>A0A1L7CIK1</accession>
<dbReference type="EMBL" id="CP009245">
    <property type="protein sequence ID" value="APT85687.1"/>
    <property type="molecule type" value="Genomic_DNA"/>
</dbReference>
<reference evidence="2 3" key="1">
    <citation type="submission" date="2014-08" db="EMBL/GenBank/DDBJ databases">
        <title>Complete genome sequence of Corynebacterium aquilae S-613T(T) (=DSM 44791(T)), isolated from the choana of a healthy golden eagle.</title>
        <authorList>
            <person name="Ruckert C."/>
            <person name="Albersmeier A."/>
            <person name="Winkler A."/>
            <person name="Kalinowski J."/>
        </authorList>
    </citation>
    <scope>NUCLEOTIDE SEQUENCE [LARGE SCALE GENOMIC DNA]</scope>
    <source>
        <strain evidence="2 3">S-613</strain>
    </source>
</reference>
<evidence type="ECO:0000313" key="3">
    <source>
        <dbReference type="Proteomes" id="UP000185478"/>
    </source>
</evidence>